<evidence type="ECO:0000313" key="5">
    <source>
        <dbReference type="Proteomes" id="UP001153069"/>
    </source>
</evidence>
<dbReference type="SUPFAM" id="SSF56300">
    <property type="entry name" value="Metallo-dependent phosphatases"/>
    <property type="match status" value="1"/>
</dbReference>
<evidence type="ECO:0000256" key="1">
    <source>
        <dbReference type="SAM" id="MobiDB-lite"/>
    </source>
</evidence>
<keyword evidence="5" id="KW-1185">Reference proteome</keyword>
<accession>A0A9N8EPP2</accession>
<keyword evidence="2" id="KW-0732">Signal</keyword>
<reference evidence="4" key="1">
    <citation type="submission" date="2020-06" db="EMBL/GenBank/DDBJ databases">
        <authorList>
            <consortium name="Plant Systems Biology data submission"/>
        </authorList>
    </citation>
    <scope>NUCLEOTIDE SEQUENCE</scope>
    <source>
        <strain evidence="4">D6</strain>
    </source>
</reference>
<dbReference type="InterPro" id="IPR004843">
    <property type="entry name" value="Calcineurin-like_PHP"/>
</dbReference>
<evidence type="ECO:0000259" key="3">
    <source>
        <dbReference type="Pfam" id="PF00149"/>
    </source>
</evidence>
<feature type="chain" id="PRO_5040482583" description="Calcineurin-like phosphoesterase domain-containing protein" evidence="2">
    <location>
        <begin position="20"/>
        <end position="492"/>
    </location>
</feature>
<dbReference type="AlphaFoldDB" id="A0A9N8EPP2"/>
<dbReference type="InterPro" id="IPR051918">
    <property type="entry name" value="STPP_CPPED1"/>
</dbReference>
<feature type="domain" description="Calcineurin-like phosphoesterase" evidence="3">
    <location>
        <begin position="56"/>
        <end position="315"/>
    </location>
</feature>
<sequence>MMSSLWFAFLCVAVFSIGAFLLPPSSDASLRRRLNSTVWREDPLSHEAEEDKPFTIIFVSDLENRYRGHDIRRSQYVVNYIKNLKDSNLVFNQPYSDIFIKPKLVIHGGDISHQWSCNGFKWFILGGCRNAQDEYKDVWDRLYKAGIPMISAYGNHDWNARDGTGNPWGSETDQPRDENTDFINRWSNEFTTLSYEKSAKLTNGNLEYEEFYPTGDIGQSMFRATYGGIQIVNFNSAFNWQSYDRTDNGMVYDADDQFERLSRSLDRNMKTIFFEHYPLNKGGSIGSQSPSRNTALSLIREFGEGVAHFSGHFHVNRVYPYTAAEPNFNDYVAPYPHIWNGNEPGFLAILMSRTQGVLQVKTLDIPGLEDGDKCMPFNYVNIREAFFGFWPETNDWFKTYANEERPNEDGGDESSAATPRDNSLGSNGANELGRGTISDATRCCNTCKSGKQSWSGEVGWFVCGQVDDEAEARLEEIIEVPELETWSEESTR</sequence>
<evidence type="ECO:0000256" key="2">
    <source>
        <dbReference type="SAM" id="SignalP"/>
    </source>
</evidence>
<dbReference type="Gene3D" id="3.60.21.10">
    <property type="match status" value="1"/>
</dbReference>
<gene>
    <name evidence="4" type="ORF">SEMRO_1616_G286250.1</name>
</gene>
<feature type="signal peptide" evidence="2">
    <location>
        <begin position="1"/>
        <end position="19"/>
    </location>
</feature>
<comment type="caution">
    <text evidence="4">The sequence shown here is derived from an EMBL/GenBank/DDBJ whole genome shotgun (WGS) entry which is preliminary data.</text>
</comment>
<dbReference type="Pfam" id="PF00149">
    <property type="entry name" value="Metallophos"/>
    <property type="match status" value="1"/>
</dbReference>
<dbReference type="PANTHER" id="PTHR43143:SF1">
    <property type="entry name" value="SERINE_THREONINE-PROTEIN PHOSPHATASE CPPED1"/>
    <property type="match status" value="1"/>
</dbReference>
<dbReference type="InterPro" id="IPR029052">
    <property type="entry name" value="Metallo-depent_PP-like"/>
</dbReference>
<proteinExistence type="predicted"/>
<feature type="compositionally biased region" description="Polar residues" evidence="1">
    <location>
        <begin position="415"/>
        <end position="429"/>
    </location>
</feature>
<dbReference type="Proteomes" id="UP001153069">
    <property type="component" value="Unassembled WGS sequence"/>
</dbReference>
<feature type="region of interest" description="Disordered" evidence="1">
    <location>
        <begin position="402"/>
        <end position="433"/>
    </location>
</feature>
<protein>
    <recommendedName>
        <fullName evidence="3">Calcineurin-like phosphoesterase domain-containing protein</fullName>
    </recommendedName>
</protein>
<name>A0A9N8EPP2_9STRA</name>
<evidence type="ECO:0000313" key="4">
    <source>
        <dbReference type="EMBL" id="CAB9525006.1"/>
    </source>
</evidence>
<organism evidence="4 5">
    <name type="scientific">Seminavis robusta</name>
    <dbReference type="NCBI Taxonomy" id="568900"/>
    <lineage>
        <taxon>Eukaryota</taxon>
        <taxon>Sar</taxon>
        <taxon>Stramenopiles</taxon>
        <taxon>Ochrophyta</taxon>
        <taxon>Bacillariophyta</taxon>
        <taxon>Bacillariophyceae</taxon>
        <taxon>Bacillariophycidae</taxon>
        <taxon>Naviculales</taxon>
        <taxon>Naviculaceae</taxon>
        <taxon>Seminavis</taxon>
    </lineage>
</organism>
<dbReference type="PANTHER" id="PTHR43143">
    <property type="entry name" value="METALLOPHOSPHOESTERASE, CALCINEURIN SUPERFAMILY"/>
    <property type="match status" value="1"/>
</dbReference>
<dbReference type="EMBL" id="CAICTM010001614">
    <property type="protein sequence ID" value="CAB9525006.1"/>
    <property type="molecule type" value="Genomic_DNA"/>
</dbReference>
<dbReference type="GO" id="GO:0016787">
    <property type="term" value="F:hydrolase activity"/>
    <property type="evidence" value="ECO:0007669"/>
    <property type="project" value="InterPro"/>
</dbReference>